<dbReference type="EMBL" id="AONG01000012">
    <property type="protein sequence ID" value="KIQ68876.1"/>
    <property type="molecule type" value="Genomic_DNA"/>
</dbReference>
<evidence type="ECO:0000259" key="1">
    <source>
        <dbReference type="Pfam" id="PF03886"/>
    </source>
</evidence>
<feature type="domain" description="ABC-type transport auxiliary lipoprotein component" evidence="1">
    <location>
        <begin position="37"/>
        <end position="181"/>
    </location>
</feature>
<dbReference type="RefSeq" id="WP_018301508.1">
    <property type="nucleotide sequence ID" value="NZ_KB902277.1"/>
</dbReference>
<keyword evidence="3" id="KW-1185">Reference proteome</keyword>
<sequence>MKRTLPLALVALLAACGGPEVRIAVPPAEAPERVGIGFSSIEVRDITLPTYAQSESIFVEEADGTLVGSDDLLWADDPQRAATLELSRALAEITDVPVAPEPWPFEPYPAARVEVRVEEFVASRSGAFRLAGQYFVAALDGSGRDRARLFRLSVPLAVDAGPGQIAAARGQAMAALADRIARDGLR</sequence>
<dbReference type="eggNOG" id="COG3009">
    <property type="taxonomic scope" value="Bacteria"/>
</dbReference>
<gene>
    <name evidence="2" type="ORF">Wenmar_02605</name>
</gene>
<dbReference type="Proteomes" id="UP000035100">
    <property type="component" value="Unassembled WGS sequence"/>
</dbReference>
<dbReference type="OrthoDB" id="7858211at2"/>
<proteinExistence type="predicted"/>
<evidence type="ECO:0000313" key="2">
    <source>
        <dbReference type="EMBL" id="KIQ68876.1"/>
    </source>
</evidence>
<accession>A0A0D0PBP5</accession>
<reference evidence="2 3" key="1">
    <citation type="submission" date="2013-01" db="EMBL/GenBank/DDBJ databases">
        <authorList>
            <person name="Fiebig A."/>
            <person name="Goeker M."/>
            <person name="Klenk H.-P.P."/>
        </authorList>
    </citation>
    <scope>NUCLEOTIDE SEQUENCE [LARGE SCALE GENOMIC DNA]</scope>
    <source>
        <strain evidence="2 3">DSM 24838</strain>
    </source>
</reference>
<dbReference type="AlphaFoldDB" id="A0A0D0PBP5"/>
<dbReference type="Gene3D" id="3.40.50.10610">
    <property type="entry name" value="ABC-type transport auxiliary lipoprotein component"/>
    <property type="match status" value="1"/>
</dbReference>
<dbReference type="PROSITE" id="PS51257">
    <property type="entry name" value="PROKAR_LIPOPROTEIN"/>
    <property type="match status" value="1"/>
</dbReference>
<comment type="caution">
    <text evidence="2">The sequence shown here is derived from an EMBL/GenBank/DDBJ whole genome shotgun (WGS) entry which is preliminary data.</text>
</comment>
<dbReference type="SUPFAM" id="SSF159594">
    <property type="entry name" value="XCC0632-like"/>
    <property type="match status" value="1"/>
</dbReference>
<dbReference type="STRING" id="1123501.Wenmar_02605"/>
<dbReference type="InterPro" id="IPR005586">
    <property type="entry name" value="ABC_trans_aux"/>
</dbReference>
<protein>
    <recommendedName>
        <fullName evidence="1">ABC-type transport auxiliary lipoprotein component domain-containing protein</fullName>
    </recommendedName>
</protein>
<name>A0A0D0PBP5_9RHOB</name>
<evidence type="ECO:0000313" key="3">
    <source>
        <dbReference type="Proteomes" id="UP000035100"/>
    </source>
</evidence>
<organism evidence="2 3">
    <name type="scientific">Wenxinia marina DSM 24838</name>
    <dbReference type="NCBI Taxonomy" id="1123501"/>
    <lineage>
        <taxon>Bacteria</taxon>
        <taxon>Pseudomonadati</taxon>
        <taxon>Pseudomonadota</taxon>
        <taxon>Alphaproteobacteria</taxon>
        <taxon>Rhodobacterales</taxon>
        <taxon>Roseobacteraceae</taxon>
        <taxon>Wenxinia</taxon>
    </lineage>
</organism>
<dbReference type="Pfam" id="PF03886">
    <property type="entry name" value="ABC_trans_aux"/>
    <property type="match status" value="1"/>
</dbReference>